<name>A0A0W8FUG7_9ZZZZ</name>
<dbReference type="Gene3D" id="3.10.450.40">
    <property type="match status" value="1"/>
</dbReference>
<dbReference type="AlphaFoldDB" id="A0A0W8FUG7"/>
<reference evidence="1" key="1">
    <citation type="journal article" date="2015" name="Proc. Natl. Acad. Sci. U.S.A.">
        <title>Networks of energetic and metabolic interactions define dynamics in microbial communities.</title>
        <authorList>
            <person name="Embree M."/>
            <person name="Liu J.K."/>
            <person name="Al-Bassam M.M."/>
            <person name="Zengler K."/>
        </authorList>
    </citation>
    <scope>NUCLEOTIDE SEQUENCE</scope>
</reference>
<protein>
    <submittedName>
        <fullName evidence="1">Uncharacterized protein</fullName>
    </submittedName>
</protein>
<accession>A0A0W8FUG7</accession>
<comment type="caution">
    <text evidence="1">The sequence shown here is derived from an EMBL/GenBank/DDBJ whole genome shotgun (WGS) entry which is preliminary data.</text>
</comment>
<dbReference type="InterPro" id="IPR010877">
    <property type="entry name" value="Phage_Mu_Gp46"/>
</dbReference>
<organism evidence="1">
    <name type="scientific">hydrocarbon metagenome</name>
    <dbReference type="NCBI Taxonomy" id="938273"/>
    <lineage>
        <taxon>unclassified sequences</taxon>
        <taxon>metagenomes</taxon>
        <taxon>ecological metagenomes</taxon>
    </lineage>
</organism>
<gene>
    <name evidence="1" type="ORF">ASZ90_005611</name>
</gene>
<dbReference type="EMBL" id="LNQE01000843">
    <property type="protein sequence ID" value="KUG24581.1"/>
    <property type="molecule type" value="Genomic_DNA"/>
</dbReference>
<dbReference type="Pfam" id="PF07409">
    <property type="entry name" value="GP46"/>
    <property type="match status" value="1"/>
</dbReference>
<sequence length="122" mass="13738">MDFAITIDSSGLGQMTFDKATTLINNIYISLKVRQGSFFADLTLGSRLYLLERAKNTEATARLAIDYCKEALQWMIDAGKISKVDVYTERDRTQDLHRLKLLIEVTPISGPTVAFTTFIEVI</sequence>
<evidence type="ECO:0000313" key="1">
    <source>
        <dbReference type="EMBL" id="KUG24581.1"/>
    </source>
</evidence>
<proteinExistence type="predicted"/>